<reference evidence="1 2" key="1">
    <citation type="journal article" date="2022" name="Plant J.">
        <title>Chromosome-level genome of Camellia lanceoleosa provides a valuable resource for understanding genome evolution and self-incompatibility.</title>
        <authorList>
            <person name="Gong W."/>
            <person name="Xiao S."/>
            <person name="Wang L."/>
            <person name="Liao Z."/>
            <person name="Chang Y."/>
            <person name="Mo W."/>
            <person name="Hu G."/>
            <person name="Li W."/>
            <person name="Zhao G."/>
            <person name="Zhu H."/>
            <person name="Hu X."/>
            <person name="Ji K."/>
            <person name="Xiang X."/>
            <person name="Song Q."/>
            <person name="Yuan D."/>
            <person name="Jin S."/>
            <person name="Zhang L."/>
        </authorList>
    </citation>
    <scope>NUCLEOTIDE SEQUENCE [LARGE SCALE GENOMIC DNA]</scope>
    <source>
        <strain evidence="1">SQ_2022a</strain>
    </source>
</reference>
<accession>A0ACC0F7U1</accession>
<protein>
    <submittedName>
        <fullName evidence="1">G-type lectin S-receptor-like serine/threonine-protein kinase LECRK1</fullName>
    </submittedName>
</protein>
<evidence type="ECO:0000313" key="1">
    <source>
        <dbReference type="EMBL" id="KAI7984121.1"/>
    </source>
</evidence>
<evidence type="ECO:0000313" key="2">
    <source>
        <dbReference type="Proteomes" id="UP001060215"/>
    </source>
</evidence>
<keyword evidence="2" id="KW-1185">Reference proteome</keyword>
<proteinExistence type="predicted"/>
<organism evidence="1 2">
    <name type="scientific">Camellia lanceoleosa</name>
    <dbReference type="NCBI Taxonomy" id="1840588"/>
    <lineage>
        <taxon>Eukaryota</taxon>
        <taxon>Viridiplantae</taxon>
        <taxon>Streptophyta</taxon>
        <taxon>Embryophyta</taxon>
        <taxon>Tracheophyta</taxon>
        <taxon>Spermatophyta</taxon>
        <taxon>Magnoliopsida</taxon>
        <taxon>eudicotyledons</taxon>
        <taxon>Gunneridae</taxon>
        <taxon>Pentapetalae</taxon>
        <taxon>asterids</taxon>
        <taxon>Ericales</taxon>
        <taxon>Theaceae</taxon>
        <taxon>Camellia</taxon>
    </lineage>
</organism>
<name>A0ACC0F7U1_9ERIC</name>
<comment type="caution">
    <text evidence="1">The sequence shown here is derived from an EMBL/GenBank/DDBJ whole genome shotgun (WGS) entry which is preliminary data.</text>
</comment>
<gene>
    <name evidence="1" type="ORF">LOK49_LG15G02603</name>
</gene>
<dbReference type="EMBL" id="CM045768">
    <property type="protein sequence ID" value="KAI7984121.1"/>
    <property type="molecule type" value="Genomic_DNA"/>
</dbReference>
<sequence length="142" mass="15862">MYPSNVENLNIAYVTIVWYGHDGVPVSIGSKLGLTADRGPVLSDPQGKELWNSQLILNNDVAHGFMNDTGNFVLEGGLDTLVENDMEALNEWKTLERFLMVTIWCIQEDPSLRPTMRKVTQMLDGVVEFDVPQCPSQVSFTS</sequence>
<dbReference type="Proteomes" id="UP001060215">
    <property type="component" value="Chromosome 11"/>
</dbReference>